<evidence type="ECO:0000313" key="1">
    <source>
        <dbReference type="EMBL" id="PJO74583.1"/>
    </source>
</evidence>
<name>A0A2H9YPK6_9GAMM</name>
<evidence type="ECO:0000313" key="2">
    <source>
        <dbReference type="Proteomes" id="UP000243446"/>
    </source>
</evidence>
<dbReference type="EMBL" id="PHRG01000008">
    <property type="protein sequence ID" value="PJO74583.1"/>
    <property type="molecule type" value="Genomic_DNA"/>
</dbReference>
<organism evidence="1 2">
    <name type="scientific">Acinetobacter pseudolwoffii</name>
    <dbReference type="NCBI Taxonomy" id="2053287"/>
    <lineage>
        <taxon>Bacteria</taxon>
        <taxon>Pseudomonadati</taxon>
        <taxon>Pseudomonadota</taxon>
        <taxon>Gammaproteobacteria</taxon>
        <taxon>Moraxellales</taxon>
        <taxon>Moraxellaceae</taxon>
        <taxon>Acinetobacter</taxon>
    </lineage>
</organism>
<sequence>MIFTSTQTGNILLRIFAAGVNIEEQLHILASNVGDVNDGMVKVYCKKGQRIQLDVKFSVEFPGPIRIQAIDLGKNNHKEKV</sequence>
<proteinExistence type="predicted"/>
<accession>A0A2H9YPK6</accession>
<protein>
    <submittedName>
        <fullName evidence="1">Uncharacterized protein</fullName>
    </submittedName>
</protein>
<dbReference type="AlphaFoldDB" id="A0A2H9YPK6"/>
<gene>
    <name evidence="1" type="ORF">CWI32_12660</name>
</gene>
<comment type="caution">
    <text evidence="1">The sequence shown here is derived from an EMBL/GenBank/DDBJ whole genome shotgun (WGS) entry which is preliminary data.</text>
</comment>
<reference evidence="1 2" key="1">
    <citation type="submission" date="2017-11" db="EMBL/GenBank/DDBJ databases">
        <title>Revising the taxonomy of the Acinetobacter lwoffii group: the description of Acinetobacter pseudolwoffii sp. nov. and emended description of Acinetobacter lwoffii.</title>
        <authorList>
            <person name="Nemec A."/>
            <person name="Radolfova-Krizova L."/>
        </authorList>
    </citation>
    <scope>NUCLEOTIDE SEQUENCE [LARGE SCALE GENOMIC DNA]</scope>
    <source>
        <strain evidence="1 2">ANC 5044</strain>
    </source>
</reference>
<dbReference type="Proteomes" id="UP000243446">
    <property type="component" value="Unassembled WGS sequence"/>
</dbReference>